<dbReference type="PROSITE" id="PS51257">
    <property type="entry name" value="PROKAR_LIPOPROTEIN"/>
    <property type="match status" value="1"/>
</dbReference>
<name>A0A0F7UM22_NEOCL</name>
<feature type="compositionally biased region" description="Pro residues" evidence="1">
    <location>
        <begin position="120"/>
        <end position="136"/>
    </location>
</feature>
<feature type="compositionally biased region" description="Basic residues" evidence="1">
    <location>
        <begin position="193"/>
        <end position="202"/>
    </location>
</feature>
<evidence type="ECO:0000256" key="1">
    <source>
        <dbReference type="SAM" id="MobiDB-lite"/>
    </source>
</evidence>
<accession>A0A0F7UM22</accession>
<feature type="region of interest" description="Disordered" evidence="1">
    <location>
        <begin position="171"/>
        <end position="228"/>
    </location>
</feature>
<gene>
    <name evidence="2" type="ORF">BN1204_049725</name>
</gene>
<protein>
    <submittedName>
        <fullName evidence="2">Uncharacterized protein</fullName>
    </submittedName>
</protein>
<feature type="compositionally biased region" description="Low complexity" evidence="1">
    <location>
        <begin position="97"/>
        <end position="109"/>
    </location>
</feature>
<proteinExistence type="predicted"/>
<evidence type="ECO:0000313" key="2">
    <source>
        <dbReference type="EMBL" id="CEL69257.1"/>
    </source>
</evidence>
<sequence length="228" mass="24315">MPSATRDDGRGSPQTTCILFLGCSVVVLLLSEEENSILQFRPRALPAEAADSDGVQTRASWKALVQSRVGPKPPAEVDLMLPVLELPKRRKRSSNDSAASTAGSRGGSSFPVYGPYTDQPSPPAPPLRPPSAPPRPIRPWMVTAAVNLNRSLPPELQKSFMRSFNLEVASTEEGGIGRNSRKKSENPVSSLPLKKRHTKHRGGASPVSEGPDESGVPASSGTLTHGRP</sequence>
<feature type="region of interest" description="Disordered" evidence="1">
    <location>
        <begin position="88"/>
        <end position="136"/>
    </location>
</feature>
<dbReference type="AlphaFoldDB" id="A0A0F7UM22"/>
<feature type="compositionally biased region" description="Polar residues" evidence="1">
    <location>
        <begin position="217"/>
        <end position="228"/>
    </location>
</feature>
<dbReference type="EMBL" id="LN714485">
    <property type="protein sequence ID" value="CEL69257.1"/>
    <property type="molecule type" value="Genomic_DNA"/>
</dbReference>
<reference evidence="2" key="1">
    <citation type="journal article" date="2015" name="PLoS ONE">
        <title>Comprehensive Evaluation of Toxoplasma gondii VEG and Neospora caninum LIV Genomes with Tachyzoite Stage Transcriptome and Proteome Defines Novel Transcript Features.</title>
        <authorList>
            <person name="Ramaprasad A."/>
            <person name="Mourier T."/>
            <person name="Naeem R."/>
            <person name="Malas T.B."/>
            <person name="Moussa E."/>
            <person name="Panigrahi A."/>
            <person name="Vermont S.J."/>
            <person name="Otto T.D."/>
            <person name="Wastling J."/>
            <person name="Pain A."/>
        </authorList>
    </citation>
    <scope>NUCLEOTIDE SEQUENCE</scope>
    <source>
        <strain evidence="2">Liverpool</strain>
    </source>
</reference>
<organism evidence="2">
    <name type="scientific">Neospora caninum (strain Liverpool)</name>
    <dbReference type="NCBI Taxonomy" id="572307"/>
    <lineage>
        <taxon>Eukaryota</taxon>
        <taxon>Sar</taxon>
        <taxon>Alveolata</taxon>
        <taxon>Apicomplexa</taxon>
        <taxon>Conoidasida</taxon>
        <taxon>Coccidia</taxon>
        <taxon>Eucoccidiorida</taxon>
        <taxon>Eimeriorina</taxon>
        <taxon>Sarcocystidae</taxon>
        <taxon>Neospora</taxon>
    </lineage>
</organism>